<dbReference type="RefSeq" id="WP_406648348.1">
    <property type="nucleotide sequence ID" value="NZ_CP123584.1"/>
</dbReference>
<evidence type="ECO:0000256" key="5">
    <source>
        <dbReference type="SAM" id="MobiDB-lite"/>
    </source>
</evidence>
<dbReference type="PRINTS" id="PR01021">
    <property type="entry name" value="OMPADOMAIN"/>
</dbReference>
<keyword evidence="2 4" id="KW-0472">Membrane</keyword>
<evidence type="ECO:0000256" key="1">
    <source>
        <dbReference type="ARBA" id="ARBA00004442"/>
    </source>
</evidence>
<protein>
    <submittedName>
        <fullName evidence="7">OmpA family protein</fullName>
    </submittedName>
</protein>
<name>A0ABZ2XW06_9RHOB</name>
<feature type="region of interest" description="Disordered" evidence="5">
    <location>
        <begin position="602"/>
        <end position="645"/>
    </location>
</feature>
<dbReference type="Gene3D" id="3.40.1520.20">
    <property type="match status" value="2"/>
</dbReference>
<dbReference type="InterPro" id="IPR050330">
    <property type="entry name" value="Bact_OuterMem_StrucFunc"/>
</dbReference>
<evidence type="ECO:0000256" key="4">
    <source>
        <dbReference type="PROSITE-ProRule" id="PRU00473"/>
    </source>
</evidence>
<proteinExistence type="predicted"/>
<keyword evidence="8" id="KW-1185">Reference proteome</keyword>
<sequence>MRLSYLLTAVVCFVFAAGLSLVTASFAVTGIERSSETAVRRVLDETGHDWAEVAADGLQVTLSGIAPDEARRFTAISVTGSVVDAARIIDEMQITPSSGLAAPEFSAEILRNDAGITVIGLIPTASNRDQLSRDLAEIAGGSSFANLIENASYPVPRGWEDAIGFAVVALRDLPRAKISVVAGQVSITAITNSAEEKKDLTTKLTRTAPPGLRLALDIAAPRPVITPFTLRYVLDDTGGQFDACSAESKVSRDRIIQAAKQAKLTGPETCVIGMGVPSPKWANAAETSLEALAELGGGSVTISNADITLIATPTVDEAMFERVVGDLEAALPQVFALHAVRPMPAEDTDDTIPEFSATLSPEGLVQLRGRISDPQLRRMVDSYAKARFGSDNVYTATRIVPDLPSNWPVRVLAGLEALSHLGNGFVSVTPDQLTLRGVSHLEDTKGEVSRLLSDKLGDAQTFTLNITYRAPPEPEDKVPEPEECEQLIAAVQASNKIAFEPGSATVAGASAGTMDQIAEILLICGPVRMEIQGHTDSQGRESMNQQLSQSRAQSVLNELRARRVRTASLAAVGYGESRPIASNDTEDGREANRRIEFWLIRPDSTAAEQQTTLDATAAETPMTTTLTDETAPPEEAEQETSNGQN</sequence>
<evidence type="ECO:0000256" key="2">
    <source>
        <dbReference type="ARBA" id="ARBA00023136"/>
    </source>
</evidence>
<evidence type="ECO:0000259" key="6">
    <source>
        <dbReference type="PROSITE" id="PS51123"/>
    </source>
</evidence>
<evidence type="ECO:0000313" key="7">
    <source>
        <dbReference type="EMBL" id="WZK89878.1"/>
    </source>
</evidence>
<evidence type="ECO:0000256" key="3">
    <source>
        <dbReference type="ARBA" id="ARBA00023237"/>
    </source>
</evidence>
<dbReference type="InterPro" id="IPR036737">
    <property type="entry name" value="OmpA-like_sf"/>
</dbReference>
<dbReference type="PROSITE" id="PS51123">
    <property type="entry name" value="OMPA_2"/>
    <property type="match status" value="1"/>
</dbReference>
<dbReference type="Gene3D" id="3.30.1330.60">
    <property type="entry name" value="OmpA-like domain"/>
    <property type="match status" value="1"/>
</dbReference>
<dbReference type="PANTHER" id="PTHR30329">
    <property type="entry name" value="STATOR ELEMENT OF FLAGELLAR MOTOR COMPLEX"/>
    <property type="match status" value="1"/>
</dbReference>
<feature type="domain" description="OmpA-like" evidence="6">
    <location>
        <begin position="486"/>
        <end position="603"/>
    </location>
</feature>
<dbReference type="InterPro" id="IPR006665">
    <property type="entry name" value="OmpA-like"/>
</dbReference>
<feature type="compositionally biased region" description="Low complexity" evidence="5">
    <location>
        <begin position="615"/>
        <end position="630"/>
    </location>
</feature>
<dbReference type="CDD" id="cd07185">
    <property type="entry name" value="OmpA_C-like"/>
    <property type="match status" value="1"/>
</dbReference>
<dbReference type="InterPro" id="IPR006664">
    <property type="entry name" value="OMP_bac"/>
</dbReference>
<evidence type="ECO:0000313" key="8">
    <source>
        <dbReference type="Proteomes" id="UP001623232"/>
    </source>
</evidence>
<dbReference type="EMBL" id="CP123584">
    <property type="protein sequence ID" value="WZK89878.1"/>
    <property type="molecule type" value="Genomic_DNA"/>
</dbReference>
<reference evidence="7 8" key="1">
    <citation type="submission" date="2023-04" db="EMBL/GenBank/DDBJ databases">
        <title>Complete genome sequence of Alisedimentitalea scapharcae.</title>
        <authorList>
            <person name="Rong J.-C."/>
            <person name="Yi M.-L."/>
            <person name="Zhao Q."/>
        </authorList>
    </citation>
    <scope>NUCLEOTIDE SEQUENCE [LARGE SCALE GENOMIC DNA]</scope>
    <source>
        <strain evidence="7 8">KCTC 42119</strain>
    </source>
</reference>
<gene>
    <name evidence="7" type="ORF">QEZ52_04845</name>
</gene>
<accession>A0ABZ2XW06</accession>
<dbReference type="Pfam" id="PF00691">
    <property type="entry name" value="OmpA"/>
    <property type="match status" value="1"/>
</dbReference>
<keyword evidence="3" id="KW-0998">Cell outer membrane</keyword>
<dbReference type="PANTHER" id="PTHR30329:SF21">
    <property type="entry name" value="LIPOPROTEIN YIAD-RELATED"/>
    <property type="match status" value="1"/>
</dbReference>
<dbReference type="Proteomes" id="UP001623232">
    <property type="component" value="Chromosome"/>
</dbReference>
<comment type="subcellular location">
    <subcellularLocation>
        <location evidence="1">Cell outer membrane</location>
    </subcellularLocation>
</comment>
<dbReference type="SUPFAM" id="SSF103088">
    <property type="entry name" value="OmpA-like"/>
    <property type="match status" value="1"/>
</dbReference>
<organism evidence="7 8">
    <name type="scientific">Aliisedimentitalea scapharcae</name>
    <dbReference type="NCBI Taxonomy" id="1524259"/>
    <lineage>
        <taxon>Bacteria</taxon>
        <taxon>Pseudomonadati</taxon>
        <taxon>Pseudomonadota</taxon>
        <taxon>Alphaproteobacteria</taxon>
        <taxon>Rhodobacterales</taxon>
        <taxon>Roseobacteraceae</taxon>
        <taxon>Aliisedimentitalea</taxon>
    </lineage>
</organism>